<organism evidence="3 4">
    <name type="scientific">Mya arenaria</name>
    <name type="common">Soft-shell clam</name>
    <dbReference type="NCBI Taxonomy" id="6604"/>
    <lineage>
        <taxon>Eukaryota</taxon>
        <taxon>Metazoa</taxon>
        <taxon>Spiralia</taxon>
        <taxon>Lophotrochozoa</taxon>
        <taxon>Mollusca</taxon>
        <taxon>Bivalvia</taxon>
        <taxon>Autobranchia</taxon>
        <taxon>Heteroconchia</taxon>
        <taxon>Euheterodonta</taxon>
        <taxon>Imparidentia</taxon>
        <taxon>Neoheterodontei</taxon>
        <taxon>Myida</taxon>
        <taxon>Myoidea</taxon>
        <taxon>Myidae</taxon>
        <taxon>Mya</taxon>
    </lineage>
</organism>
<sequence>KPKVSVETSSITSREGDNVTLRCDIDAVPTVTSAYWLFKGAVIDRHYSNMANDSTTLYLVHVNISRADAGDYTCHVQNRIGAATSSPVAVTVEYAPVCSSGRRYAVSLGSRVSIACHMTGSPSNVTLTWRLAGRNVISETSSAENNRAFGVLEFIPRSPRDYGVLECYGENSVGVSSSPCLFDIVPPGPPQVPENCSTITNGNDVSIHCEPGFNGGSSQHFLLKILKINNYETVFRNDIAAFNIQAYENMTVRICAENIDYPRLEVCASPMEILVFNDDQGTSAPVLSSHSSKASRIAGGVTAAIGVVVIVILIVALLWRYRKDASHGQFTAKDIEDIEDNTDTGGEPRNRRFISWLNSKIKSRFIYSRNDPVENTRSSPTERDAISIATIEDCPVYSKVVRLSSTPHQASKHKIQRDVYLDMEELQIEIPSHYVDSIDIVENTPPIPDVMYERTGVAMSPISCQLPSEMWDFTDCDECVETRRVQMVNETTDA</sequence>
<dbReference type="SUPFAM" id="SSF48726">
    <property type="entry name" value="Immunoglobulin"/>
    <property type="match status" value="2"/>
</dbReference>
<dbReference type="InterPro" id="IPR007110">
    <property type="entry name" value="Ig-like_dom"/>
</dbReference>
<dbReference type="PROSITE" id="PS50835">
    <property type="entry name" value="IG_LIKE"/>
    <property type="match status" value="2"/>
</dbReference>
<dbReference type="InterPro" id="IPR013783">
    <property type="entry name" value="Ig-like_fold"/>
</dbReference>
<reference evidence="3" key="1">
    <citation type="submission" date="2022-11" db="EMBL/GenBank/DDBJ databases">
        <title>Centuries of genome instability and evolution in soft-shell clam transmissible cancer (bioRxiv).</title>
        <authorList>
            <person name="Hart S.F.M."/>
            <person name="Yonemitsu M.A."/>
            <person name="Giersch R.M."/>
            <person name="Beal B.F."/>
            <person name="Arriagada G."/>
            <person name="Davis B.W."/>
            <person name="Ostrander E.A."/>
            <person name="Goff S.P."/>
            <person name="Metzger M.J."/>
        </authorList>
    </citation>
    <scope>NUCLEOTIDE SEQUENCE</scope>
    <source>
        <strain evidence="3">MELC-2E11</strain>
        <tissue evidence="3">Siphon/mantle</tissue>
    </source>
</reference>
<keyword evidence="1" id="KW-0812">Transmembrane</keyword>
<dbReference type="SMART" id="SM00408">
    <property type="entry name" value="IGc2"/>
    <property type="match status" value="2"/>
</dbReference>
<dbReference type="Pfam" id="PF13927">
    <property type="entry name" value="Ig_3"/>
    <property type="match status" value="1"/>
</dbReference>
<feature type="transmembrane region" description="Helical" evidence="1">
    <location>
        <begin position="297"/>
        <end position="319"/>
    </location>
</feature>
<dbReference type="EMBL" id="CP111016">
    <property type="protein sequence ID" value="WAR06133.1"/>
    <property type="molecule type" value="Genomic_DNA"/>
</dbReference>
<name>A0ABY7E826_MYAAR</name>
<evidence type="ECO:0000256" key="1">
    <source>
        <dbReference type="SAM" id="Phobius"/>
    </source>
</evidence>
<proteinExistence type="predicted"/>
<accession>A0ABY7E826</accession>
<dbReference type="InterPro" id="IPR036179">
    <property type="entry name" value="Ig-like_dom_sf"/>
</dbReference>
<feature type="non-terminal residue" evidence="3">
    <location>
        <position position="1"/>
    </location>
</feature>
<feature type="non-terminal residue" evidence="3">
    <location>
        <position position="494"/>
    </location>
</feature>
<dbReference type="InterPro" id="IPR013151">
    <property type="entry name" value="Immunoglobulin_dom"/>
</dbReference>
<protein>
    <submittedName>
        <fullName evidence="3">NTRI-like protein</fullName>
    </submittedName>
</protein>
<feature type="domain" description="Ig-like" evidence="2">
    <location>
        <begin position="2"/>
        <end position="91"/>
    </location>
</feature>
<dbReference type="InterPro" id="IPR003598">
    <property type="entry name" value="Ig_sub2"/>
</dbReference>
<evidence type="ECO:0000313" key="4">
    <source>
        <dbReference type="Proteomes" id="UP001164746"/>
    </source>
</evidence>
<evidence type="ECO:0000313" key="3">
    <source>
        <dbReference type="EMBL" id="WAR06133.1"/>
    </source>
</evidence>
<keyword evidence="1" id="KW-1133">Transmembrane helix</keyword>
<feature type="domain" description="Ig-like" evidence="2">
    <location>
        <begin position="96"/>
        <end position="178"/>
    </location>
</feature>
<dbReference type="SMART" id="SM00409">
    <property type="entry name" value="IG"/>
    <property type="match status" value="2"/>
</dbReference>
<gene>
    <name evidence="3" type="ORF">MAR_021502</name>
</gene>
<dbReference type="PANTHER" id="PTHR23278:SF19">
    <property type="entry name" value="OBSCURIN"/>
    <property type="match status" value="1"/>
</dbReference>
<keyword evidence="1" id="KW-0472">Membrane</keyword>
<dbReference type="InterPro" id="IPR003599">
    <property type="entry name" value="Ig_sub"/>
</dbReference>
<dbReference type="Pfam" id="PF00047">
    <property type="entry name" value="ig"/>
    <property type="match status" value="1"/>
</dbReference>
<keyword evidence="4" id="KW-1185">Reference proteome</keyword>
<evidence type="ECO:0000259" key="2">
    <source>
        <dbReference type="PROSITE" id="PS50835"/>
    </source>
</evidence>
<dbReference type="Proteomes" id="UP001164746">
    <property type="component" value="Chromosome 5"/>
</dbReference>
<dbReference type="Gene3D" id="2.60.40.10">
    <property type="entry name" value="Immunoglobulins"/>
    <property type="match status" value="2"/>
</dbReference>
<dbReference type="PANTHER" id="PTHR23278">
    <property type="entry name" value="SIDESTEP PROTEIN"/>
    <property type="match status" value="1"/>
</dbReference>